<accession>A0A0E3PQ12</accession>
<dbReference type="EMBL" id="CP009508">
    <property type="protein sequence ID" value="AKB37382.1"/>
    <property type="molecule type" value="Genomic_DNA"/>
</dbReference>
<dbReference type="KEGG" id="msj:MSSAC_2792"/>
<dbReference type="HOGENOM" id="CLU_2079454_0_0_2"/>
<organism evidence="2 3">
    <name type="scientific">Methanosarcina siciliae C2J</name>
    <dbReference type="NCBI Taxonomy" id="1434118"/>
    <lineage>
        <taxon>Archaea</taxon>
        <taxon>Methanobacteriati</taxon>
        <taxon>Methanobacteriota</taxon>
        <taxon>Stenosarchaea group</taxon>
        <taxon>Methanomicrobia</taxon>
        <taxon>Methanosarcinales</taxon>
        <taxon>Methanosarcinaceae</taxon>
        <taxon>Methanosarcina</taxon>
    </lineage>
</organism>
<dbReference type="GeneID" id="24872452"/>
<evidence type="ECO:0000313" key="2">
    <source>
        <dbReference type="EMBL" id="AKB37382.1"/>
    </source>
</evidence>
<dbReference type="RefSeq" id="WP_048183697.1">
    <property type="nucleotide sequence ID" value="NZ_CP009508.1"/>
</dbReference>
<evidence type="ECO:0000256" key="1">
    <source>
        <dbReference type="SAM" id="MobiDB-lite"/>
    </source>
</evidence>
<dbReference type="Proteomes" id="UP000033123">
    <property type="component" value="Chromosome"/>
</dbReference>
<gene>
    <name evidence="2" type="ORF">MSSAC_2792</name>
</gene>
<feature type="region of interest" description="Disordered" evidence="1">
    <location>
        <begin position="97"/>
        <end position="117"/>
    </location>
</feature>
<name>A0A0E3PQ12_9EURY</name>
<proteinExistence type="predicted"/>
<dbReference type="AlphaFoldDB" id="A0A0E3PQ12"/>
<sequence length="117" mass="13099">MSTIVEGIDLDLLLEDQARLTKRVAELEDNQETIVRFLRRAFPKKANQLKKLLKEPETVKKIPKAKTALGQEDDELTTKGAIMRCFTAKPVSNDPIIQNSGISWPKKRPEISEGLGG</sequence>
<dbReference type="PATRIC" id="fig|1434118.4.peg.3623"/>
<dbReference type="STRING" id="1434118.MSSAC_2792"/>
<protein>
    <submittedName>
        <fullName evidence="2">Uncharacterized protein</fullName>
    </submittedName>
</protein>
<reference evidence="2 3" key="1">
    <citation type="submission" date="2014-07" db="EMBL/GenBank/DDBJ databases">
        <title>Methanogenic archaea and the global carbon cycle.</title>
        <authorList>
            <person name="Henriksen J.R."/>
            <person name="Luke J."/>
            <person name="Reinhart S."/>
            <person name="Benedict M.N."/>
            <person name="Youngblut N.D."/>
            <person name="Metcalf M.E."/>
            <person name="Whitaker R.J."/>
            <person name="Metcalf W.W."/>
        </authorList>
    </citation>
    <scope>NUCLEOTIDE SEQUENCE [LARGE SCALE GENOMIC DNA]</scope>
    <source>
        <strain evidence="2 3">C2J</strain>
    </source>
</reference>
<evidence type="ECO:0000313" key="3">
    <source>
        <dbReference type="Proteomes" id="UP000033123"/>
    </source>
</evidence>